<organism evidence="1">
    <name type="scientific">Arundo donax</name>
    <name type="common">Giant reed</name>
    <name type="synonym">Donax arundinaceus</name>
    <dbReference type="NCBI Taxonomy" id="35708"/>
    <lineage>
        <taxon>Eukaryota</taxon>
        <taxon>Viridiplantae</taxon>
        <taxon>Streptophyta</taxon>
        <taxon>Embryophyta</taxon>
        <taxon>Tracheophyta</taxon>
        <taxon>Spermatophyta</taxon>
        <taxon>Magnoliopsida</taxon>
        <taxon>Liliopsida</taxon>
        <taxon>Poales</taxon>
        <taxon>Poaceae</taxon>
        <taxon>PACMAD clade</taxon>
        <taxon>Arundinoideae</taxon>
        <taxon>Arundineae</taxon>
        <taxon>Arundo</taxon>
    </lineage>
</organism>
<sequence length="46" mass="5308">MSLIHFHASIVHKSSRTMKYLFSFSCFLRSSAWSSIAFPSSFFNES</sequence>
<accession>A0A0A9B5L4</accession>
<name>A0A0A9B5L4_ARUDO</name>
<reference evidence="1" key="2">
    <citation type="journal article" date="2015" name="Data Brief">
        <title>Shoot transcriptome of the giant reed, Arundo donax.</title>
        <authorList>
            <person name="Barrero R.A."/>
            <person name="Guerrero F.D."/>
            <person name="Moolhuijzen P."/>
            <person name="Goolsby J.A."/>
            <person name="Tidwell J."/>
            <person name="Bellgard S.E."/>
            <person name="Bellgard M.I."/>
        </authorList>
    </citation>
    <scope>NUCLEOTIDE SEQUENCE</scope>
    <source>
        <tissue evidence="1">Shoot tissue taken approximately 20 cm above the soil surface</tissue>
    </source>
</reference>
<dbReference type="EMBL" id="GBRH01238591">
    <property type="protein sequence ID" value="JAD59304.1"/>
    <property type="molecule type" value="Transcribed_RNA"/>
</dbReference>
<protein>
    <submittedName>
        <fullName evidence="1">Uncharacterized protein</fullName>
    </submittedName>
</protein>
<dbReference type="AlphaFoldDB" id="A0A0A9B5L4"/>
<reference evidence="1" key="1">
    <citation type="submission" date="2014-09" db="EMBL/GenBank/DDBJ databases">
        <authorList>
            <person name="Magalhaes I.L.F."/>
            <person name="Oliveira U."/>
            <person name="Santos F.R."/>
            <person name="Vidigal T.H.D.A."/>
            <person name="Brescovit A.D."/>
            <person name="Santos A.J."/>
        </authorList>
    </citation>
    <scope>NUCLEOTIDE SEQUENCE</scope>
    <source>
        <tissue evidence="1">Shoot tissue taken approximately 20 cm above the soil surface</tissue>
    </source>
</reference>
<evidence type="ECO:0000313" key="1">
    <source>
        <dbReference type="EMBL" id="JAD59304.1"/>
    </source>
</evidence>
<proteinExistence type="predicted"/>